<dbReference type="EMBL" id="LR877169">
    <property type="protein sequence ID" value="CAD2222291.1"/>
    <property type="molecule type" value="Genomic_DNA"/>
</dbReference>
<feature type="coiled-coil region" evidence="3">
    <location>
        <begin position="878"/>
        <end position="906"/>
    </location>
</feature>
<keyword evidence="1" id="KW-0677">Repeat</keyword>
<accession>A0A7G2CTA8</accession>
<dbReference type="GO" id="GO:0005829">
    <property type="term" value="C:cytosol"/>
    <property type="evidence" value="ECO:0007669"/>
    <property type="project" value="TreeGrafter"/>
</dbReference>
<dbReference type="GO" id="GO:0034198">
    <property type="term" value="P:cellular response to amino acid starvation"/>
    <property type="evidence" value="ECO:0007669"/>
    <property type="project" value="TreeGrafter"/>
</dbReference>
<dbReference type="Proteomes" id="UP000515908">
    <property type="component" value="Chromosome 25"/>
</dbReference>
<dbReference type="GO" id="GO:0006417">
    <property type="term" value="P:regulation of translation"/>
    <property type="evidence" value="ECO:0007669"/>
    <property type="project" value="TreeGrafter"/>
</dbReference>
<dbReference type="InterPro" id="IPR016024">
    <property type="entry name" value="ARM-type_fold"/>
</dbReference>
<name>A0A7G2CTA8_9TRYP</name>
<sequence>MDLQAVSRYLVLPHTADLATRVLLNYNQPLTQKEAKELGELQARQREQLEAGLAVEETPDDMKQCLEQPLTALHPLMVVRCVVAAAKVPVLPFAVQRQLQRVVLTKVTCQTPLTLPEWYAVLHVAHTQLSSQARSNPTALNCLTQLLLCSAAVIFQNTQAVVKRQQWRAQPRKAEEELKLKETTVKEAQALWFKCLTAVVLARGEAHASKRQHSLTSETRKKGNEVFLRSCPVLRLGQLIKDVVENNADTAAVEAIKETLASLDPLELFVLHVVAAPAWAAPLSKDVVVQLLKTKPEPVSQLLGTPVAGALTVDKQDDLIQTVLYNANLTTATKEGYMASLRVLASLPKGTLLIYVAAKGKDALLSFFTPYVNNPKVITFEVAKEARTLLVEHLLKQHLLLGFEKTDDRDKVWQSFAEVLPTLLTTRCRSAVEKAVVLHLGVEAMQALRSPFIAAEQEEEASTLLSLVAAVPEMTAVLGKEIVSPSADCAAPALRLCGVLQLLPKVRSALSEVIKTAKKEEEYRRVVLVNTDPFDCSDDLVTDLVCPLLEKCEVVEVSRPDAFLSLIFVIGYQKRNGTEAVSATNFGKWARLLSTAGVLGRLDFTNPNERTRAAEVAIELLKEGHCGAFNQLLLHPSGLLGLQLVHYLRSPAGATEHHLQALWRSARSDVFGLDQEIAPARLSDCAERLGREVLRAVIPYTKPTELPDLLLCCAHDAMQGGADPVLYQHHASTLRRREDFRRLNTRIFDSIFTEGKDVLLSEHVAALTDRLTEALLMPEHVAHAAVGAFTLLLTKTTVAASLQVFERLRKLMEGSIDYFVGLDERDRAIAVGTPDELAKYEDNHLRAEKILKTYPDRPPKGVSADEFEYTKRKDAVALAKAREELKEEMKKRADKIKADIHKHKHSFLTVQSMGLNGKFHIQAVAVLYPLLQATLNRSYDGELPKIVESLALDTIGCLTYHTPLRHLSEVLATTVGRLHGVKTMTVPDVSQVSTLAQALRVALSRMIPAPLFVMLTPFAAVAFKAGRGGNAVATTIQVSTQHQLMGVLLQNLGQPDLPAPTETLQLLSNILTSFPALYKSVQQGFNALMSMIPASQLIAIEVGLFSTIDSVREVTATSLHRFSHFSSCRRALVLAAIFSKDESSPNIPGHMQSIIDNPEFHWELLPSDWEEVLDFLRRYGQRRQNAIVIMQTVKQLFSREDATEEQQAAWTTGIQSVGGLASVVALQELSPTLRPKVPVQVMNYLCDVLESPEASETLLRAVLQAGRVILRDAPLETINLLAADMQARLSKPPKDATAPQKEQHLATATVWLTMISCRLQQVDLLEAIVEQQSRILNNSQSAMVHRCVCDAMSEITKNETIRKSPKIDDFMEKCLKQVFHSGSYVKKKAHGAGVAGVLNGLGLSGLRRYHLLEEIEKAAKEKQNEKSGAMVLIEALCDTMGNRFEPYALHLSNILLEGVADPDLRISECADDASRVFMSSLTGVGLRQLIPKLIEALSTDVAKKRVPPLNFVGYVAFCSPKQLAATLPQIMKHINSCLFDVNTAVSQAAYHALKRVAGVVSNPEIQEHVDLILNAMRSPSTEIEPALDALLYTRYVNVVDAASLALIIPVLSRGLGGQMAHRTRPRSAQIIASMISLVGDPKALAPYAEELIQLLQESCQDPQPESRTTAAKALGALSAALGGDLVENIVQWSFSVMQRITNSSTIEKAGAAQALVEVINCCGDSVFESHFDTIEGGMTSEKPPVREGFLYIMVYAPPILRTESFQRILPIAFPWVLDGLSHYSDKVRDVALAAGESIISLYGTRQLSLVLEPLLVSVVSEVTTLRHSSLILTSKLLLHVVSNIKKKMRVQQALETVAEDDREEVAATIEATEAGNDEGLGIVLESARDVERQGYSLLGQLEVTLGTTNLNRVFSAIYCGRHEHSVNVRTDTNNAWQAAVASIRTAVSKIFGTLVPLLVRFASSENPDCVEVAEKSIEFTCRLGETVDSFVGDLCEVYKQDDRRSHLGALNCIACVASQMDSKRLIAVSGEILGVMMPAMQDQDQEVQESARKVFAMLTKAAGSVDVVEKAVITQLESGATNGVVEVVKVKPATALEIIMNRLTASKTHTYQHVELISAIISVPEAEEELHKYVKETVQLILLFISQKLEGVTKLAEKYFGLVGVGYRGVVVDTIQKALRVKQTRRAGLIAAVAVSCSVEVDDLSSITLGFATIIDCLADAEPETSAEAVRALPVLLLNLETRIVDSLSEEDKQDATSGKRAAGRYLLQFLKLFHDNLPSVARSVLHGEEKFTILEEGEPKLIDVLIGLYNRGLDYGTPDQKVMAVECIQELLSLAPPDLCAAVSNTVAGRCSKVLFIRNEGRVVLALVRLCAQVLEFSFSTGKEKMVMSSMAQATFNAALCDSGEARALTLRIVITLLQKSDKQADLILGTVLTKKAAVDSILFQTVLCRFISVVMRYGHYTKAFPHITKLMDMIMPWWEESDPRTPALSAASGVAVGALCTSASVTEEQLSDIKERTLAASSTKGASALAGFAATYSLLTSAPERVDDTFITVAAEHLKSAAKFAAPDKLTTLWMLRAAAAIARTRKLTAAQFSPEVYEPLVRRTNAQDEQSLSTSQFFYEVMEDVYPQAAANFANYPMSRSFQWESNDGVFDADLDDEMEADTAI</sequence>
<dbReference type="Pfam" id="PF24987">
    <property type="entry name" value="HEAT_EF3_N"/>
    <property type="match status" value="1"/>
</dbReference>
<evidence type="ECO:0000256" key="3">
    <source>
        <dbReference type="SAM" id="Coils"/>
    </source>
</evidence>
<reference evidence="4 5" key="1">
    <citation type="submission" date="2020-08" db="EMBL/GenBank/DDBJ databases">
        <authorList>
            <person name="Newling K."/>
            <person name="Davey J."/>
            <person name="Forrester S."/>
        </authorList>
    </citation>
    <scope>NUCLEOTIDE SEQUENCE [LARGE SCALE GENOMIC DNA]</scope>
    <source>
        <strain evidence="5">Crithidia deanei Carvalho (ATCC PRA-265)</strain>
    </source>
</reference>
<dbReference type="Gene3D" id="1.25.10.10">
    <property type="entry name" value="Leucine-rich Repeat Variant"/>
    <property type="match status" value="3"/>
</dbReference>
<dbReference type="VEuPathDB" id="TriTrypDB:ADEAN_000983100"/>
<gene>
    <name evidence="4" type="ORF">ADEAN_000983100</name>
</gene>
<dbReference type="PANTHER" id="PTHR23346:SF7">
    <property type="entry name" value="STALLED RIBOSOME SENSOR GCN1"/>
    <property type="match status" value="1"/>
</dbReference>
<keyword evidence="3" id="KW-0175">Coiled coil</keyword>
<dbReference type="InterPro" id="IPR011989">
    <property type="entry name" value="ARM-like"/>
</dbReference>
<evidence type="ECO:0000313" key="5">
    <source>
        <dbReference type="Proteomes" id="UP000515908"/>
    </source>
</evidence>
<dbReference type="Pfam" id="PF24984">
    <property type="entry name" value="HEAT_EF3_GNC1"/>
    <property type="match status" value="1"/>
</dbReference>
<evidence type="ECO:0000256" key="1">
    <source>
        <dbReference type="ARBA" id="ARBA00022737"/>
    </source>
</evidence>
<proteinExistence type="predicted"/>
<keyword evidence="5" id="KW-1185">Reference proteome</keyword>
<dbReference type="GO" id="GO:0019887">
    <property type="term" value="F:protein kinase regulator activity"/>
    <property type="evidence" value="ECO:0007669"/>
    <property type="project" value="TreeGrafter"/>
</dbReference>
<feature type="repeat" description="HEAT" evidence="2">
    <location>
        <begin position="1651"/>
        <end position="1688"/>
    </location>
</feature>
<dbReference type="SUPFAM" id="SSF48371">
    <property type="entry name" value="ARM repeat"/>
    <property type="match status" value="3"/>
</dbReference>
<organism evidence="4 5">
    <name type="scientific">Angomonas deanei</name>
    <dbReference type="NCBI Taxonomy" id="59799"/>
    <lineage>
        <taxon>Eukaryota</taxon>
        <taxon>Discoba</taxon>
        <taxon>Euglenozoa</taxon>
        <taxon>Kinetoplastea</taxon>
        <taxon>Metakinetoplastina</taxon>
        <taxon>Trypanosomatida</taxon>
        <taxon>Trypanosomatidae</taxon>
        <taxon>Strigomonadinae</taxon>
        <taxon>Angomonas</taxon>
    </lineage>
</organism>
<protein>
    <submittedName>
        <fullName evidence="4">HEAT repeat, putative</fullName>
    </submittedName>
</protein>
<dbReference type="FunFam" id="1.25.10.10:FF:000550">
    <property type="entry name" value="Predicted protein"/>
    <property type="match status" value="1"/>
</dbReference>
<evidence type="ECO:0000313" key="4">
    <source>
        <dbReference type="EMBL" id="CAD2222291.1"/>
    </source>
</evidence>
<evidence type="ECO:0000256" key="2">
    <source>
        <dbReference type="PROSITE-ProRule" id="PRU00103"/>
    </source>
</evidence>
<dbReference type="PROSITE" id="PS50077">
    <property type="entry name" value="HEAT_REPEAT"/>
    <property type="match status" value="1"/>
</dbReference>
<dbReference type="InterPro" id="IPR021133">
    <property type="entry name" value="HEAT_type_2"/>
</dbReference>
<dbReference type="PANTHER" id="PTHR23346">
    <property type="entry name" value="TRANSLATIONAL ACTIVATOR GCN1-RELATED"/>
    <property type="match status" value="1"/>
</dbReference>